<sequence>MQTSAERMVFDFDNSVEKLVSSLEYMLGYITSRIPAQVDREDILFRSKVIITELLTNGIKHAGEHHTRFDVEADKGGLVISKTDNGAPLYLVNARQTTENRKLISADPLNSLYAVWESENYIRFASEEGSLDDFLSFEQVMEHFGILIITRSADEFTYTWDKDTSSNIFRVLIRF</sequence>
<accession>A0A5B8UTX3</accession>
<organism evidence="1 2">
    <name type="scientific">Mucilaginibacter ginsenosidivorans</name>
    <dbReference type="NCBI Taxonomy" id="398053"/>
    <lineage>
        <taxon>Bacteria</taxon>
        <taxon>Pseudomonadati</taxon>
        <taxon>Bacteroidota</taxon>
        <taxon>Sphingobacteriia</taxon>
        <taxon>Sphingobacteriales</taxon>
        <taxon>Sphingobacteriaceae</taxon>
        <taxon>Mucilaginibacter</taxon>
    </lineage>
</organism>
<proteinExistence type="predicted"/>
<dbReference type="AlphaFoldDB" id="A0A5B8UTX3"/>
<dbReference type="InterPro" id="IPR036890">
    <property type="entry name" value="HATPase_C_sf"/>
</dbReference>
<evidence type="ECO:0008006" key="3">
    <source>
        <dbReference type="Google" id="ProtNLM"/>
    </source>
</evidence>
<dbReference type="EMBL" id="CP042436">
    <property type="protein sequence ID" value="QEC61886.1"/>
    <property type="molecule type" value="Genomic_DNA"/>
</dbReference>
<name>A0A5B8UTX3_9SPHI</name>
<reference evidence="1 2" key="1">
    <citation type="journal article" date="2017" name="Curr. Microbiol.">
        <title>Mucilaginibacter ginsenosidivorans sp. nov., Isolated from Soil of Ginseng Field.</title>
        <authorList>
            <person name="Kim M.M."/>
            <person name="Siddiqi M.Z."/>
            <person name="Im W.T."/>
        </authorList>
    </citation>
    <scope>NUCLEOTIDE SEQUENCE [LARGE SCALE GENOMIC DNA]</scope>
    <source>
        <strain evidence="1 2">Gsoil 3017</strain>
    </source>
</reference>
<dbReference type="KEGG" id="mgin:FRZ54_04565"/>
<keyword evidence="2" id="KW-1185">Reference proteome</keyword>
<dbReference type="Proteomes" id="UP000321479">
    <property type="component" value="Chromosome"/>
</dbReference>
<gene>
    <name evidence="1" type="ORF">FRZ54_04565</name>
</gene>
<dbReference type="RefSeq" id="WP_147030463.1">
    <property type="nucleotide sequence ID" value="NZ_CP042436.1"/>
</dbReference>
<protein>
    <recommendedName>
        <fullName evidence="3">ATP-binding protein</fullName>
    </recommendedName>
</protein>
<evidence type="ECO:0000313" key="2">
    <source>
        <dbReference type="Proteomes" id="UP000321479"/>
    </source>
</evidence>
<dbReference type="Gene3D" id="3.30.565.10">
    <property type="entry name" value="Histidine kinase-like ATPase, C-terminal domain"/>
    <property type="match status" value="1"/>
</dbReference>
<dbReference type="OrthoDB" id="947656at2"/>
<evidence type="ECO:0000313" key="1">
    <source>
        <dbReference type="EMBL" id="QEC61886.1"/>
    </source>
</evidence>
<dbReference type="SUPFAM" id="SSF55874">
    <property type="entry name" value="ATPase domain of HSP90 chaperone/DNA topoisomerase II/histidine kinase"/>
    <property type="match status" value="1"/>
</dbReference>